<evidence type="ECO:0000259" key="4">
    <source>
        <dbReference type="PROSITE" id="PS01124"/>
    </source>
</evidence>
<reference evidence="5 6" key="1">
    <citation type="submission" date="2017-02" db="EMBL/GenBank/DDBJ databases">
        <authorList>
            <person name="Peterson S.W."/>
        </authorList>
    </citation>
    <scope>NUCLEOTIDE SEQUENCE [LARGE SCALE GENOMIC DNA]</scope>
    <source>
        <strain evidence="5 6">DSM 15102</strain>
    </source>
</reference>
<dbReference type="SUPFAM" id="SSF46689">
    <property type="entry name" value="Homeodomain-like"/>
    <property type="match status" value="2"/>
</dbReference>
<proteinExistence type="predicted"/>
<accession>A0A1T4MTA9</accession>
<evidence type="ECO:0000313" key="5">
    <source>
        <dbReference type="EMBL" id="SJZ70319.1"/>
    </source>
</evidence>
<name>A0A1T4MTA9_9FIRM</name>
<evidence type="ECO:0000313" key="6">
    <source>
        <dbReference type="Proteomes" id="UP000196365"/>
    </source>
</evidence>
<dbReference type="InterPro" id="IPR009215">
    <property type="entry name" value="TIM-br_IGPS-like"/>
</dbReference>
<organism evidence="5 6">
    <name type="scientific">Garciella nitratireducens DSM 15102</name>
    <dbReference type="NCBI Taxonomy" id="1121911"/>
    <lineage>
        <taxon>Bacteria</taxon>
        <taxon>Bacillati</taxon>
        <taxon>Bacillota</taxon>
        <taxon>Clostridia</taxon>
        <taxon>Eubacteriales</taxon>
        <taxon>Eubacteriaceae</taxon>
        <taxon>Garciella</taxon>
    </lineage>
</organism>
<feature type="domain" description="HTH araC/xylS-type" evidence="4">
    <location>
        <begin position="302"/>
        <end position="400"/>
    </location>
</feature>
<dbReference type="PROSITE" id="PS00041">
    <property type="entry name" value="HTH_ARAC_FAMILY_1"/>
    <property type="match status" value="1"/>
</dbReference>
<dbReference type="InterPro" id="IPR013785">
    <property type="entry name" value="Aldolase_TIM"/>
</dbReference>
<dbReference type="GO" id="GO:0043565">
    <property type="term" value="F:sequence-specific DNA binding"/>
    <property type="evidence" value="ECO:0007669"/>
    <property type="project" value="InterPro"/>
</dbReference>
<dbReference type="InterPro" id="IPR009057">
    <property type="entry name" value="Homeodomain-like_sf"/>
</dbReference>
<protein>
    <submittedName>
        <fullName evidence="5">Predicted TIM-barrel enzyme</fullName>
    </submittedName>
</protein>
<dbReference type="Proteomes" id="UP000196365">
    <property type="component" value="Unassembled WGS sequence"/>
</dbReference>
<dbReference type="PANTHER" id="PTHR31862:SF1">
    <property type="entry name" value="UPF0261 DOMAIN PROTEIN (AFU_ORTHOLOGUE AFUA_1G10120)"/>
    <property type="match status" value="1"/>
</dbReference>
<dbReference type="InterPro" id="IPR051353">
    <property type="entry name" value="Tobamovirus_resist_UPF0261"/>
</dbReference>
<dbReference type="Pfam" id="PF12833">
    <property type="entry name" value="HTH_18"/>
    <property type="match status" value="1"/>
</dbReference>
<dbReference type="AlphaFoldDB" id="A0A1T4MTA9"/>
<dbReference type="Gene3D" id="1.10.10.60">
    <property type="entry name" value="Homeodomain-like"/>
    <property type="match status" value="2"/>
</dbReference>
<keyword evidence="2" id="KW-0238">DNA-binding</keyword>
<dbReference type="InterPro" id="IPR018062">
    <property type="entry name" value="HTH_AraC-typ_CS"/>
</dbReference>
<dbReference type="InterPro" id="IPR015813">
    <property type="entry name" value="Pyrv/PenolPyrv_kinase-like_dom"/>
</dbReference>
<keyword evidence="1" id="KW-0805">Transcription regulation</keyword>
<dbReference type="PROSITE" id="PS01124">
    <property type="entry name" value="HTH_ARAC_FAMILY_2"/>
    <property type="match status" value="1"/>
</dbReference>
<dbReference type="EMBL" id="FUWV01000008">
    <property type="protein sequence ID" value="SJZ70319.1"/>
    <property type="molecule type" value="Genomic_DNA"/>
</dbReference>
<dbReference type="SUPFAM" id="SSF51621">
    <property type="entry name" value="Phosphoenolpyruvate/pyruvate domain"/>
    <property type="match status" value="1"/>
</dbReference>
<keyword evidence="6" id="KW-1185">Reference proteome</keyword>
<evidence type="ECO:0000256" key="3">
    <source>
        <dbReference type="ARBA" id="ARBA00023163"/>
    </source>
</evidence>
<dbReference type="GO" id="GO:0003824">
    <property type="term" value="F:catalytic activity"/>
    <property type="evidence" value="ECO:0007669"/>
    <property type="project" value="InterPro"/>
</dbReference>
<dbReference type="GO" id="GO:0003700">
    <property type="term" value="F:DNA-binding transcription factor activity"/>
    <property type="evidence" value="ECO:0007669"/>
    <property type="project" value="InterPro"/>
</dbReference>
<sequence length="405" mass="45655">MVMNMERFERQDIVKKLRSQIEKNNHIIGVAAGSGLTAKYSEEGGADFILALSSGFFRQKGLSSLAAYLPFSNSNNIVMEFGVIELMPICKNTPIIFGLLASDPTINITEYMKVIKEKGFSGIINYPTIGLIDGKYRQALEEEGISYKQEVEAIQIGNKMGMFTIAFVFDKNQALQMLDAGADIICIHLGLTIGGRLGGKKVQSLQLAKKLVVEIFDEVSNKKPNLIKMVYGGPLNKPVDVQFIYDNTNIDGYIGGSAFERIPAEKMILEVTRSFKGTDNIKYEELMKKIIGTMSTSEDYIDFIKNYVNLHYRDEISLNEISDMLHLSRSYLSTLFKKEMGISFTDYLIDFRLNRALEILQNKNLPLITVAEMVGYPSYSQFSKIFKKRKGMSPREFLKSNKTTI</sequence>
<gene>
    <name evidence="5" type="ORF">SAMN02745973_01452</name>
</gene>
<evidence type="ECO:0000256" key="2">
    <source>
        <dbReference type="ARBA" id="ARBA00023125"/>
    </source>
</evidence>
<keyword evidence="3" id="KW-0804">Transcription</keyword>
<dbReference type="InterPro" id="IPR018060">
    <property type="entry name" value="HTH_AraC"/>
</dbReference>
<evidence type="ECO:0000256" key="1">
    <source>
        <dbReference type="ARBA" id="ARBA00023015"/>
    </source>
</evidence>
<dbReference type="Pfam" id="PF09370">
    <property type="entry name" value="PEP_hydrolase"/>
    <property type="match status" value="1"/>
</dbReference>
<dbReference type="Gene3D" id="3.20.20.70">
    <property type="entry name" value="Aldolase class I"/>
    <property type="match status" value="1"/>
</dbReference>
<dbReference type="PANTHER" id="PTHR31862">
    <property type="entry name" value="UPF0261 DOMAIN PROTEIN (AFU_ORTHOLOGUE AFUA_1G10120)"/>
    <property type="match status" value="1"/>
</dbReference>
<dbReference type="SMART" id="SM00342">
    <property type="entry name" value="HTH_ARAC"/>
    <property type="match status" value="1"/>
</dbReference>